<accession>A0A1W6TMB4</accession>
<evidence type="ECO:0000313" key="1">
    <source>
        <dbReference type="EMBL" id="ARP21913.1"/>
    </source>
</evidence>
<dbReference type="EMBL" id="CP017904">
    <property type="protein sequence ID" value="ARP21913.1"/>
    <property type="molecule type" value="Genomic_DNA"/>
</dbReference>
<keyword evidence="1" id="KW-0614">Plasmid</keyword>
<sequence>MKVTTDSRPPIIESERFLLAQLPHVYDQSPLTNELGVRVVNNDMSPLDGYETALVCLAFEIIFKDYETRAIKRLMPECSYYLLRWRKIARFFDESKETNYKRLGKVKLKPFLTEKGIIDFAFPTKTICIEDIHYDVYKILGWESFVDG</sequence>
<organism evidence="1">
    <name type="scientific">Vibrio alginolyticus</name>
    <dbReference type="NCBI Taxonomy" id="663"/>
    <lineage>
        <taxon>Bacteria</taxon>
        <taxon>Pseudomonadati</taxon>
        <taxon>Pseudomonadota</taxon>
        <taxon>Gammaproteobacteria</taxon>
        <taxon>Vibrionales</taxon>
        <taxon>Vibrionaceae</taxon>
        <taxon>Vibrio</taxon>
    </lineage>
</organism>
<protein>
    <submittedName>
        <fullName evidence="1">Uncharacterized protein</fullName>
    </submittedName>
</protein>
<reference evidence="1" key="1">
    <citation type="submission" date="2016-10" db="EMBL/GenBank/DDBJ databases">
        <title>The High Quality Genome of Vibrio alginolyticus K01M1.</title>
        <authorList>
            <person name="Wendling C."/>
            <person name="Chibani C.M."/>
            <person name="Hertel R."/>
            <person name="Sproer C."/>
            <person name="Bunk B."/>
            <person name="Overmann J."/>
            <person name="Roth O."/>
            <person name="Liesegang H."/>
        </authorList>
    </citation>
    <scope>NUCLEOTIDE SEQUENCE</scope>
    <source>
        <strain evidence="1">K05K4</strain>
        <plasmid evidence="1">pL289</plasmid>
    </source>
</reference>
<gene>
    <name evidence="1" type="ORF">K05K4_52110</name>
</gene>
<dbReference type="AlphaFoldDB" id="A0A1W6TMB4"/>
<geneLocation type="plasmid" evidence="1">
    <name>pL289</name>
</geneLocation>
<dbReference type="RefSeq" id="WP_086048476.1">
    <property type="nucleotide sequence ID" value="NZ_CP017893.1"/>
</dbReference>
<proteinExistence type="predicted"/>
<name>A0A1W6TMB4_VIBAL</name>